<accession>A0AAU7ZBZ3</accession>
<organism evidence="5">
    <name type="scientific">Tunturiibacter empetritectus</name>
    <dbReference type="NCBI Taxonomy" id="3069691"/>
    <lineage>
        <taxon>Bacteria</taxon>
        <taxon>Pseudomonadati</taxon>
        <taxon>Acidobacteriota</taxon>
        <taxon>Terriglobia</taxon>
        <taxon>Terriglobales</taxon>
        <taxon>Acidobacteriaceae</taxon>
        <taxon>Tunturiibacter</taxon>
    </lineage>
</organism>
<proteinExistence type="predicted"/>
<dbReference type="PANTHER" id="PTHR12143">
    <property type="entry name" value="PEPTIDE N-GLYCANASE PNGASE -RELATED"/>
    <property type="match status" value="1"/>
</dbReference>
<dbReference type="InterPro" id="IPR005887">
    <property type="entry name" value="GH92_a_mannosidase_put"/>
</dbReference>
<dbReference type="AlphaFoldDB" id="A0AAU7ZBZ3"/>
<dbReference type="InterPro" id="IPR041371">
    <property type="entry name" value="GH92_N"/>
</dbReference>
<feature type="region of interest" description="Disordered" evidence="1">
    <location>
        <begin position="757"/>
        <end position="777"/>
    </location>
</feature>
<keyword evidence="5" id="KW-0378">Hydrolase</keyword>
<protein>
    <submittedName>
        <fullName evidence="5">GH92 family glycosyl hydrolase</fullName>
        <ecNumber evidence="5">3.2.1.-</ecNumber>
    </submittedName>
</protein>
<gene>
    <name evidence="5" type="ORF">RBB75_19220</name>
</gene>
<dbReference type="GO" id="GO:0005829">
    <property type="term" value="C:cytosol"/>
    <property type="evidence" value="ECO:0007669"/>
    <property type="project" value="TreeGrafter"/>
</dbReference>
<keyword evidence="5" id="KW-0326">Glycosidase</keyword>
<reference evidence="5" key="2">
    <citation type="journal article" date="2024" name="Environ. Microbiol.">
        <title>Genome analysis and description of Tunturibacter gen. nov. expands the diversity of Terriglobia in tundra soils.</title>
        <authorList>
            <person name="Messyasz A."/>
            <person name="Mannisto M.K."/>
            <person name="Kerkhof L.J."/>
            <person name="Haggblom M.M."/>
        </authorList>
    </citation>
    <scope>NUCLEOTIDE SEQUENCE</scope>
    <source>
        <strain evidence="5">M8UP23</strain>
    </source>
</reference>
<dbReference type="InterPro" id="IPR050883">
    <property type="entry name" value="PNGase"/>
</dbReference>
<dbReference type="GO" id="GO:0016798">
    <property type="term" value="F:hydrolase activity, acting on glycosyl bonds"/>
    <property type="evidence" value="ECO:0007669"/>
    <property type="project" value="UniProtKB-KW"/>
</dbReference>
<evidence type="ECO:0000313" key="5">
    <source>
        <dbReference type="EMBL" id="XCB26530.1"/>
    </source>
</evidence>
<feature type="chain" id="PRO_5043347190" evidence="2">
    <location>
        <begin position="29"/>
        <end position="777"/>
    </location>
</feature>
<name>A0AAU7ZBZ3_9BACT</name>
<dbReference type="KEGG" id="temp:RBB75_19220"/>
<evidence type="ECO:0000256" key="1">
    <source>
        <dbReference type="SAM" id="MobiDB-lite"/>
    </source>
</evidence>
<dbReference type="Pfam" id="PF07971">
    <property type="entry name" value="Glyco_hydro_92"/>
    <property type="match status" value="1"/>
</dbReference>
<evidence type="ECO:0000259" key="4">
    <source>
        <dbReference type="Pfam" id="PF17678"/>
    </source>
</evidence>
<dbReference type="EC" id="3.2.1.-" evidence="5"/>
<feature type="signal peptide" evidence="2">
    <location>
        <begin position="1"/>
        <end position="28"/>
    </location>
</feature>
<dbReference type="NCBIfam" id="TIGR01180">
    <property type="entry name" value="aman2_put"/>
    <property type="match status" value="1"/>
</dbReference>
<dbReference type="PANTHER" id="PTHR12143:SF39">
    <property type="entry name" value="SECRETED PROTEIN"/>
    <property type="match status" value="1"/>
</dbReference>
<dbReference type="InterPro" id="IPR012939">
    <property type="entry name" value="Glyco_hydro_92"/>
</dbReference>
<reference evidence="5" key="1">
    <citation type="submission" date="2023-08" db="EMBL/GenBank/DDBJ databases">
        <authorList>
            <person name="Messyasz A."/>
            <person name="Mannisto M.K."/>
            <person name="Kerkhof L.J."/>
            <person name="Haggblom M."/>
        </authorList>
    </citation>
    <scope>NUCLEOTIDE SEQUENCE</scope>
    <source>
        <strain evidence="5">M8UP23</strain>
    </source>
</reference>
<dbReference type="EMBL" id="CP132932">
    <property type="protein sequence ID" value="XCB26530.1"/>
    <property type="molecule type" value="Genomic_DNA"/>
</dbReference>
<dbReference type="FunFam" id="3.30.2080.10:FF:000001">
    <property type="entry name" value="Alpha-1,2-mannosidase subfamily"/>
    <property type="match status" value="1"/>
</dbReference>
<feature type="domain" description="Glycosyl hydrolase family 92" evidence="3">
    <location>
        <begin position="290"/>
        <end position="751"/>
    </location>
</feature>
<dbReference type="GO" id="GO:0000224">
    <property type="term" value="F:peptide-N4-(N-acetyl-beta-glucosaminyl)asparagine amidase activity"/>
    <property type="evidence" value="ECO:0007669"/>
    <property type="project" value="TreeGrafter"/>
</dbReference>
<keyword evidence="2" id="KW-0732">Signal</keyword>
<dbReference type="Pfam" id="PF17678">
    <property type="entry name" value="Glyco_hydro_92N"/>
    <property type="match status" value="1"/>
</dbReference>
<feature type="domain" description="Glycosyl hydrolase family 92 N-terminal" evidence="4">
    <location>
        <begin position="41"/>
        <end position="283"/>
    </location>
</feature>
<dbReference type="RefSeq" id="WP_218884542.1">
    <property type="nucleotide sequence ID" value="NZ_CP132931.1"/>
</dbReference>
<evidence type="ECO:0000259" key="3">
    <source>
        <dbReference type="Pfam" id="PF07971"/>
    </source>
</evidence>
<evidence type="ECO:0000256" key="2">
    <source>
        <dbReference type="SAM" id="SignalP"/>
    </source>
</evidence>
<dbReference type="GO" id="GO:0006516">
    <property type="term" value="P:glycoprotein catabolic process"/>
    <property type="evidence" value="ECO:0007669"/>
    <property type="project" value="TreeGrafter"/>
</dbReference>
<sequence>MRRTTKIWSHTAGALLIFLTLWLDTSCAQDASSTAQPVASVHPLIGTGGDPENGANLYPGAVRPFGMVQLSPDTEDHGYGYHTVQSWIKGFSMTHMSGVGCANQGDVFFTATTGPIATQVADYQTPYSHNSESASPGYYQVQLLQWGIRAELSATERTGIARFTFPAHQVSNILVPISHTLNHTAAASVRVVGDRRIEGFVENHLFCNRTPTYKVYFVMVFDRPFTSFGTWFGKWVDDQDRGGTVAPGTRSAEQTSHEQSTGAYANWATEDHEQAVTAKIGISYVDVAGADKNLQSEAAGSDFTSIHQAATSEWNKELSNIEVSDGSAKNHTVFYTALYHSLLMPSLFDDADGRYLGFDGKIHTIPPGHHVYTNFSGWDIYRSEVPLLAIVEPQRLQDMAQSVVLMYQQGGWIDRWPQINLYTEDMVGSPLSIALATAYLDGLHSFDIHTAWEAMQKDATEAPPPGHPYVGEEGIDWINKLQYLPADKVTYGSVAMTQEYSLAYASLSRLAVALGKTTDAQRLYDRALNYRNLFDLEDKFFRPRNADGTWVQGFNPAQDSHGFVEGTGWHYRSFAPADLGWLVKAFGQERFNAAMTEFFNYPSPGWYGQYYNPYNETDIQAPFVFNFSGQPWKSQQVVRRVLKENYTDAPDGVPGNDDCGAMSSWAVLSMLGIYSVDPSSLAYELVSPVFSKAVVHLHSPYPGKAFTITTSEHPDTTPYIQNVTLNGREHSQNWIAFHNITDGGTLHFDLGAVPNRHWGAAPEDAPPSLSDAPPVTR</sequence>